<proteinExistence type="predicted"/>
<dbReference type="Proteomes" id="UP000768646">
    <property type="component" value="Unassembled WGS sequence"/>
</dbReference>
<protein>
    <submittedName>
        <fullName evidence="1">Uncharacterized protein</fullName>
    </submittedName>
</protein>
<comment type="caution">
    <text evidence="1">The sequence shown here is derived from an EMBL/GenBank/DDBJ whole genome shotgun (WGS) entry which is preliminary data.</text>
</comment>
<gene>
    <name evidence="1" type="ORF">PORY_000920</name>
</gene>
<evidence type="ECO:0000313" key="2">
    <source>
        <dbReference type="Proteomes" id="UP000768646"/>
    </source>
</evidence>
<reference evidence="1 2" key="1">
    <citation type="journal article" date="2021" name="Commun. Biol.">
        <title>Genomic insights into the host specific adaptation of the Pneumocystis genus.</title>
        <authorList>
            <person name="Cisse O.H."/>
            <person name="Ma L."/>
            <person name="Dekker J.P."/>
            <person name="Khil P.P."/>
            <person name="Youn J.-H."/>
            <person name="Brenchley J.M."/>
            <person name="Blair R."/>
            <person name="Pahar B."/>
            <person name="Chabe M."/>
            <person name="Van Rompay K.K.A."/>
            <person name="Keesler R."/>
            <person name="Sukura A."/>
            <person name="Hirsch V."/>
            <person name="Kutty G."/>
            <person name="Liu Y."/>
            <person name="Peng L."/>
            <person name="Chen J."/>
            <person name="Song J."/>
            <person name="Weissenbacher-Lang C."/>
            <person name="Xu J."/>
            <person name="Upham N.S."/>
            <person name="Stajich J.E."/>
            <person name="Cuomo C.A."/>
            <person name="Cushion M.T."/>
            <person name="Kovacs J.A."/>
        </authorList>
    </citation>
    <scope>NUCLEOTIDE SEQUENCE [LARGE SCALE GENOMIC DNA]</scope>
    <source>
        <strain evidence="1 2">RABM</strain>
    </source>
</reference>
<sequence>MFKNINSFIQKKIVFIDQYRGLHNDSYTLSKNIKTLLNNGNIKDAITKVRNHSRNVSCTIAWNHIINYCMNAGRISFGLKCFNEMKKRAHFPNAQTFTILLHGLFKNIQNPKSVSYALYIYKSLWSSKYNDRLCIIHVNAILHVCAVAKKHQTAFEIFEEISSNNFVADTVTYTILFNILSHENMKDINMYNRRQRILGQVVKLWKEGSLIVDESLACSIARSFLCGKNLEDKDFVFSLVEFFFGIKRLEPPLKRNSSIFVDNTNLSLFSPISKNIKIGNKGLNIILLACLSLKKGNIALEYWNFIINNFNFVPDHNNCYNYFLLFLHTKSKTDINKRIEELMLKYNNLNTHTISLYMKMCNKNKTLNDYIIAETILKISLKFKIKINIHIIDFLMETSIRIGSKNVVLDSFNILRLFDSESLIFVINQVKDKYEKQNAILIRDRIRYNIIKYSKYLSEDEYKYLQMLEKKIIKI</sequence>
<keyword evidence="2" id="KW-1185">Reference proteome</keyword>
<name>A0ACB7CFZ4_9ASCO</name>
<accession>A0ACB7CFZ4</accession>
<dbReference type="EMBL" id="JABTEG010000002">
    <property type="protein sequence ID" value="KAG4306010.1"/>
    <property type="molecule type" value="Genomic_DNA"/>
</dbReference>
<organism evidence="1 2">
    <name type="scientific">Pneumocystis oryctolagi</name>
    <dbReference type="NCBI Taxonomy" id="42067"/>
    <lineage>
        <taxon>Eukaryota</taxon>
        <taxon>Fungi</taxon>
        <taxon>Dikarya</taxon>
        <taxon>Ascomycota</taxon>
        <taxon>Taphrinomycotina</taxon>
        <taxon>Pneumocystomycetes</taxon>
        <taxon>Pneumocystaceae</taxon>
        <taxon>Pneumocystis</taxon>
    </lineage>
</organism>
<evidence type="ECO:0000313" key="1">
    <source>
        <dbReference type="EMBL" id="KAG4306010.1"/>
    </source>
</evidence>